<accession>A0A8X6IZU8</accession>
<evidence type="ECO:0000256" key="1">
    <source>
        <dbReference type="SAM" id="MobiDB-lite"/>
    </source>
</evidence>
<proteinExistence type="predicted"/>
<dbReference type="EMBL" id="BMAW01000190">
    <property type="protein sequence ID" value="GFS67896.1"/>
    <property type="molecule type" value="Genomic_DNA"/>
</dbReference>
<evidence type="ECO:0000313" key="3">
    <source>
        <dbReference type="Proteomes" id="UP000887013"/>
    </source>
</evidence>
<reference evidence="2" key="1">
    <citation type="submission" date="2020-08" db="EMBL/GenBank/DDBJ databases">
        <title>Multicomponent nature underlies the extraordinary mechanical properties of spider dragline silk.</title>
        <authorList>
            <person name="Kono N."/>
            <person name="Nakamura H."/>
            <person name="Mori M."/>
            <person name="Yoshida Y."/>
            <person name="Ohtoshi R."/>
            <person name="Malay A.D."/>
            <person name="Moran D.A.P."/>
            <person name="Tomita M."/>
            <person name="Numata K."/>
            <person name="Arakawa K."/>
        </authorList>
    </citation>
    <scope>NUCLEOTIDE SEQUENCE</scope>
</reference>
<feature type="compositionally biased region" description="Low complexity" evidence="1">
    <location>
        <begin position="1"/>
        <end position="11"/>
    </location>
</feature>
<dbReference type="OrthoDB" id="6506336at2759"/>
<dbReference type="AlphaFoldDB" id="A0A8X6IZU8"/>
<protein>
    <submittedName>
        <fullName evidence="2">Uncharacterized protein</fullName>
    </submittedName>
</protein>
<keyword evidence="3" id="KW-1185">Reference proteome</keyword>
<dbReference type="Proteomes" id="UP000887013">
    <property type="component" value="Unassembled WGS sequence"/>
</dbReference>
<name>A0A8X6IZU8_NEPPI</name>
<comment type="caution">
    <text evidence="2">The sequence shown here is derived from an EMBL/GenBank/DDBJ whole genome shotgun (WGS) entry which is preliminary data.</text>
</comment>
<feature type="region of interest" description="Disordered" evidence="1">
    <location>
        <begin position="1"/>
        <end position="21"/>
    </location>
</feature>
<gene>
    <name evidence="2" type="ORF">NPIL_339771</name>
</gene>
<evidence type="ECO:0000313" key="2">
    <source>
        <dbReference type="EMBL" id="GFS67896.1"/>
    </source>
</evidence>
<organism evidence="2 3">
    <name type="scientific">Nephila pilipes</name>
    <name type="common">Giant wood spider</name>
    <name type="synonym">Nephila maculata</name>
    <dbReference type="NCBI Taxonomy" id="299642"/>
    <lineage>
        <taxon>Eukaryota</taxon>
        <taxon>Metazoa</taxon>
        <taxon>Ecdysozoa</taxon>
        <taxon>Arthropoda</taxon>
        <taxon>Chelicerata</taxon>
        <taxon>Arachnida</taxon>
        <taxon>Araneae</taxon>
        <taxon>Araneomorphae</taxon>
        <taxon>Entelegynae</taxon>
        <taxon>Araneoidea</taxon>
        <taxon>Nephilidae</taxon>
        <taxon>Nephila</taxon>
    </lineage>
</organism>
<sequence>MNSSASSSRASTPAHQEDFHASCQRKREIELELKTYTDSIDHCQAYLKNKYELAKDIVNAFPVLKGSVGEGFVKKDQGDNSLLHHKAGHDAYVRDVIDENISTAICGVKSDCPFNELGYRNVTNNLVVDAMHDLLEDWKNKDADTLSRNPVEGETETSDKFPAIPTRRSLAILVGNLEERPNPLENKPLKNLPNHR</sequence>